<name>A0A388KNI2_CHABU</name>
<evidence type="ECO:0000256" key="1">
    <source>
        <dbReference type="SAM" id="Coils"/>
    </source>
</evidence>
<dbReference type="AlphaFoldDB" id="A0A388KNI2"/>
<evidence type="ECO:0000256" key="2">
    <source>
        <dbReference type="SAM" id="MobiDB-lite"/>
    </source>
</evidence>
<evidence type="ECO:0000313" key="4">
    <source>
        <dbReference type="Proteomes" id="UP000265515"/>
    </source>
</evidence>
<proteinExistence type="predicted"/>
<feature type="compositionally biased region" description="Basic and acidic residues" evidence="2">
    <location>
        <begin position="309"/>
        <end position="350"/>
    </location>
</feature>
<organism evidence="3 4">
    <name type="scientific">Chara braunii</name>
    <name type="common">Braun's stonewort</name>
    <dbReference type="NCBI Taxonomy" id="69332"/>
    <lineage>
        <taxon>Eukaryota</taxon>
        <taxon>Viridiplantae</taxon>
        <taxon>Streptophyta</taxon>
        <taxon>Charophyceae</taxon>
        <taxon>Charales</taxon>
        <taxon>Characeae</taxon>
        <taxon>Chara</taxon>
    </lineage>
</organism>
<dbReference type="InterPro" id="IPR032801">
    <property type="entry name" value="PXL2A/B/C"/>
</dbReference>
<feature type="region of interest" description="Disordered" evidence="2">
    <location>
        <begin position="391"/>
        <end position="421"/>
    </location>
</feature>
<reference evidence="3 4" key="1">
    <citation type="journal article" date="2018" name="Cell">
        <title>The Chara Genome: Secondary Complexity and Implications for Plant Terrestrialization.</title>
        <authorList>
            <person name="Nishiyama T."/>
            <person name="Sakayama H."/>
            <person name="Vries J.D."/>
            <person name="Buschmann H."/>
            <person name="Saint-Marcoux D."/>
            <person name="Ullrich K.K."/>
            <person name="Haas F.B."/>
            <person name="Vanderstraeten L."/>
            <person name="Becker D."/>
            <person name="Lang D."/>
            <person name="Vosolsobe S."/>
            <person name="Rombauts S."/>
            <person name="Wilhelmsson P.K.I."/>
            <person name="Janitza P."/>
            <person name="Kern R."/>
            <person name="Heyl A."/>
            <person name="Rumpler F."/>
            <person name="Villalobos L.I.A.C."/>
            <person name="Clay J.M."/>
            <person name="Skokan R."/>
            <person name="Toyoda A."/>
            <person name="Suzuki Y."/>
            <person name="Kagoshima H."/>
            <person name="Schijlen E."/>
            <person name="Tajeshwar N."/>
            <person name="Catarino B."/>
            <person name="Hetherington A.J."/>
            <person name="Saltykova A."/>
            <person name="Bonnot C."/>
            <person name="Breuninger H."/>
            <person name="Symeonidi A."/>
            <person name="Radhakrishnan G.V."/>
            <person name="Van Nieuwerburgh F."/>
            <person name="Deforce D."/>
            <person name="Chang C."/>
            <person name="Karol K.G."/>
            <person name="Hedrich R."/>
            <person name="Ulvskov P."/>
            <person name="Glockner G."/>
            <person name="Delwiche C.F."/>
            <person name="Petrasek J."/>
            <person name="Van de Peer Y."/>
            <person name="Friml J."/>
            <person name="Beilby M."/>
            <person name="Dolan L."/>
            <person name="Kohara Y."/>
            <person name="Sugano S."/>
            <person name="Fujiyama A."/>
            <person name="Delaux P.-M."/>
            <person name="Quint M."/>
            <person name="TheiBen G."/>
            <person name="Hagemann M."/>
            <person name="Harholt J."/>
            <person name="Dunand C."/>
            <person name="Zachgo S."/>
            <person name="Langdale J."/>
            <person name="Maumus F."/>
            <person name="Straeten D.V.D."/>
            <person name="Gould S.B."/>
            <person name="Rensing S.A."/>
        </authorList>
    </citation>
    <scope>NUCLEOTIDE SEQUENCE [LARGE SCALE GENOMIC DNA]</scope>
    <source>
        <strain evidence="3 4">S276</strain>
    </source>
</reference>
<comment type="caution">
    <text evidence="3">The sequence shown here is derived from an EMBL/GenBank/DDBJ whole genome shotgun (WGS) entry which is preliminary data.</text>
</comment>
<dbReference type="EMBL" id="BFEA01000149">
    <property type="protein sequence ID" value="GBG71601.1"/>
    <property type="molecule type" value="Genomic_DNA"/>
</dbReference>
<dbReference type="PANTHER" id="PTHR28630">
    <property type="match status" value="1"/>
</dbReference>
<feature type="coiled-coil region" evidence="1">
    <location>
        <begin position="448"/>
        <end position="499"/>
    </location>
</feature>
<gene>
    <name evidence="3" type="ORF">CBR_g9017</name>
</gene>
<dbReference type="Pfam" id="PF13911">
    <property type="entry name" value="AhpC-TSA_2"/>
    <property type="match status" value="1"/>
</dbReference>
<accession>A0A388KNI2</accession>
<dbReference type="Proteomes" id="UP000265515">
    <property type="component" value="Unassembled WGS sequence"/>
</dbReference>
<dbReference type="SUPFAM" id="SSF52833">
    <property type="entry name" value="Thioredoxin-like"/>
    <property type="match status" value="1"/>
</dbReference>
<feature type="region of interest" description="Disordered" evidence="2">
    <location>
        <begin position="577"/>
        <end position="599"/>
    </location>
</feature>
<dbReference type="PANTHER" id="PTHR28630:SF11">
    <property type="entry name" value="THIOREDOXIN-LIKE PROTEIN AAED1, CHLOROPLASTIC"/>
    <property type="match status" value="1"/>
</dbReference>
<dbReference type="Gramene" id="GBG71601">
    <property type="protein sequence ID" value="GBG71601"/>
    <property type="gene ID" value="CBR_g9017"/>
</dbReference>
<dbReference type="InterPro" id="IPR036249">
    <property type="entry name" value="Thioredoxin-like_sf"/>
</dbReference>
<feature type="compositionally biased region" description="Basic and acidic residues" evidence="2">
    <location>
        <begin position="391"/>
        <end position="405"/>
    </location>
</feature>
<dbReference type="CDD" id="cd02970">
    <property type="entry name" value="PRX_like2"/>
    <property type="match status" value="1"/>
</dbReference>
<keyword evidence="1" id="KW-0175">Coiled coil</keyword>
<keyword evidence="4" id="KW-1185">Reference proteome</keyword>
<dbReference type="Gene3D" id="3.40.30.10">
    <property type="entry name" value="Glutaredoxin"/>
    <property type="match status" value="1"/>
</dbReference>
<dbReference type="OrthoDB" id="40334at2759"/>
<dbReference type="GO" id="GO:0009507">
    <property type="term" value="C:chloroplast"/>
    <property type="evidence" value="ECO:0007669"/>
    <property type="project" value="TreeGrafter"/>
</dbReference>
<protein>
    <submittedName>
        <fullName evidence="3">Uncharacterized protein</fullName>
    </submittedName>
</protein>
<dbReference type="STRING" id="69332.A0A388KNI2"/>
<sequence>MATLLHQRQLLPGSLSMLKASPSPSRDLSRRLFFVEEKASRRKPSCHAVDIGIGIQLSPLVGTATVATPRGERGRVNGGGKHGGGAKQGRIQFAKGEMGEKGGTTGKLGTAITDRTAEQGLGVGVALHGLTVLNLQGKEIPFVDLWHERRIVIGFARHFGCLLCKKRADQLIQRKAEIEAAGASIVLIGPGTIDQANAFLQQTKFPGEIYADPSGQVFQALGFLSGPQTIFTAKALAQLITARLEGYTQDWQTSLQAETVRKGGWQQGGVLVAGPGVNRLLYLEKVLLLVDFRPWLRSLVPFGIAGGYHSRDDREGRRPRSPESGRSGNRESSMERRGDSNSRSRERRQDQATGEASQRPPPVCFGCKMIGHYRSDCWRFWTDASTRRQMEAEGHTCPTEFDRRGGVSPPRAFRQPTAVQEDPAARAQLEELGRNMASMQEFIEMERARHAERELRRQEREAARIAEEKVVAAEAERAARKVEKLRRKEEEQLAMAKAVEVQLSLRLGDIRDEIKIEVRRVVAGSVVKNLTSTQVTTIAKEKGKAVEDLPSSSGTTSEIEAITEGAENLTIQDKRKREVDTPVGDSPPVTTPAKRVSKRQVIRPVRLSERLQRTRTRISVRKSARTKAMTAMKAPARDTMVERMLYLDNTRRELSRMDCDQLRAICREEAVPYATKVQAIFDIADRRAVLQFGDLRVNQGALVNPEEAAAHSCDRRTVLEVKQHLDGLALMPLDRNPGETLVICPRLYYEGMMDLFIRNPGYVAVDESTTGILARMKTELRDQGLLEFARWDRKGAIGQAYAMPKHKDLDRFRPICPSYPEPTARTGRAMAKGLNHLLYGLSRDWHFNLKAVSQLKGTLARFNTKLQHAHHQPELIGQSFDIKDMFSQLPHQEIIDAVDWLLDYHIAKGRTFVRVNTRGKGASFGLTTGFDHWRKLDFHDIREFAVFELTHTYTLALGVLMQQKDMEAGHEPDLDAVVKACRSNDN</sequence>
<feature type="region of interest" description="Disordered" evidence="2">
    <location>
        <begin position="308"/>
        <end position="361"/>
    </location>
</feature>
<evidence type="ECO:0000313" key="3">
    <source>
        <dbReference type="EMBL" id="GBG71601.1"/>
    </source>
</evidence>